<accession>A0ABX0U7V7</accession>
<organism evidence="1 2">
    <name type="scientific">Wenyingzhuangia heitensis</name>
    <dbReference type="NCBI Taxonomy" id="1487859"/>
    <lineage>
        <taxon>Bacteria</taxon>
        <taxon>Pseudomonadati</taxon>
        <taxon>Bacteroidota</taxon>
        <taxon>Flavobacteriia</taxon>
        <taxon>Flavobacteriales</taxon>
        <taxon>Flavobacteriaceae</taxon>
        <taxon>Wenyingzhuangia</taxon>
    </lineage>
</organism>
<reference evidence="1 2" key="1">
    <citation type="submission" date="2020-03" db="EMBL/GenBank/DDBJ databases">
        <title>Genomic Encyclopedia of Type Strains, Phase IV (KMG-IV): sequencing the most valuable type-strain genomes for metagenomic binning, comparative biology and taxonomic classification.</title>
        <authorList>
            <person name="Goeker M."/>
        </authorList>
    </citation>
    <scope>NUCLEOTIDE SEQUENCE [LARGE SCALE GENOMIC DNA]</scope>
    <source>
        <strain evidence="1 2">DSM 101599</strain>
    </source>
</reference>
<comment type="caution">
    <text evidence="1">The sequence shown here is derived from an EMBL/GenBank/DDBJ whole genome shotgun (WGS) entry which is preliminary data.</text>
</comment>
<sequence>MKPEIKNYINTVLSKIAILDEPNVAFEQVEILEYRTHFENGSVFQHQNGDNYGLAILNAITEDSSFKISKFLKKETNLSIKNIQDELEKHYLRCYIPGSSKEYDTWKTGDLGVAYLEINDAEKTISVRYTNETNT</sequence>
<protein>
    <submittedName>
        <fullName evidence="1">Uncharacterized protein</fullName>
    </submittedName>
</protein>
<dbReference type="Proteomes" id="UP000745859">
    <property type="component" value="Unassembled WGS sequence"/>
</dbReference>
<evidence type="ECO:0000313" key="2">
    <source>
        <dbReference type="Proteomes" id="UP000745859"/>
    </source>
</evidence>
<evidence type="ECO:0000313" key="1">
    <source>
        <dbReference type="EMBL" id="NIJ44925.1"/>
    </source>
</evidence>
<keyword evidence="2" id="KW-1185">Reference proteome</keyword>
<dbReference type="EMBL" id="JAASQL010000001">
    <property type="protein sequence ID" value="NIJ44925.1"/>
    <property type="molecule type" value="Genomic_DNA"/>
</dbReference>
<gene>
    <name evidence="1" type="ORF">FHR24_001364</name>
</gene>
<name>A0ABX0U7V7_9FLAO</name>
<dbReference type="RefSeq" id="WP_167185834.1">
    <property type="nucleotide sequence ID" value="NZ_JAASQL010000001.1"/>
</dbReference>
<proteinExistence type="predicted"/>